<feature type="domain" description="Fibronectin type-III" evidence="2">
    <location>
        <begin position="817"/>
        <end position="904"/>
    </location>
</feature>
<evidence type="ECO:0000259" key="2">
    <source>
        <dbReference type="PROSITE" id="PS50853"/>
    </source>
</evidence>
<feature type="domain" description="Fibronectin type-III" evidence="2">
    <location>
        <begin position="114"/>
        <end position="201"/>
    </location>
</feature>
<reference evidence="3 4" key="1">
    <citation type="submission" date="2021-07" db="EMBL/GenBank/DDBJ databases">
        <authorList>
            <person name="Imarazene B."/>
            <person name="Zahm M."/>
            <person name="Klopp C."/>
            <person name="Cabau C."/>
            <person name="Beille S."/>
            <person name="Jouanno E."/>
            <person name="Castinel A."/>
            <person name="Lluch J."/>
            <person name="Gil L."/>
            <person name="Kuchtly C."/>
            <person name="Lopez Roques C."/>
            <person name="Donnadieu C."/>
            <person name="Parrinello H."/>
            <person name="Journot L."/>
            <person name="Du K."/>
            <person name="Schartl M."/>
            <person name="Retaux S."/>
            <person name="Guiguen Y."/>
        </authorList>
    </citation>
    <scope>NUCLEOTIDE SEQUENCE [LARGE SCALE GENOMIC DNA]</scope>
    <source>
        <strain evidence="3">Pach_M1</strain>
        <tissue evidence="3">Testis</tissue>
    </source>
</reference>
<feature type="non-terminal residue" evidence="3">
    <location>
        <position position="1121"/>
    </location>
</feature>
<dbReference type="SUPFAM" id="SSF49265">
    <property type="entry name" value="Fibronectin type III"/>
    <property type="match status" value="9"/>
</dbReference>
<feature type="signal peptide" evidence="1">
    <location>
        <begin position="1"/>
        <end position="19"/>
    </location>
</feature>
<evidence type="ECO:0000313" key="4">
    <source>
        <dbReference type="Proteomes" id="UP000752171"/>
    </source>
</evidence>
<proteinExistence type="predicted"/>
<organism evidence="3 4">
    <name type="scientific">Astyanax mexicanus</name>
    <name type="common">Blind cave fish</name>
    <name type="synonym">Astyanax fasciatus mexicanus</name>
    <dbReference type="NCBI Taxonomy" id="7994"/>
    <lineage>
        <taxon>Eukaryota</taxon>
        <taxon>Metazoa</taxon>
        <taxon>Chordata</taxon>
        <taxon>Craniata</taxon>
        <taxon>Vertebrata</taxon>
        <taxon>Euteleostomi</taxon>
        <taxon>Actinopterygii</taxon>
        <taxon>Neopterygii</taxon>
        <taxon>Teleostei</taxon>
        <taxon>Ostariophysi</taxon>
        <taxon>Characiformes</taxon>
        <taxon>Characoidei</taxon>
        <taxon>Acestrorhamphidae</taxon>
        <taxon>Acestrorhamphinae</taxon>
        <taxon>Astyanax</taxon>
    </lineage>
</organism>
<comment type="caution">
    <text evidence="3">The sequence shown here is derived from an EMBL/GenBank/DDBJ whole genome shotgun (WGS) entry which is preliminary data.</text>
</comment>
<dbReference type="PANTHER" id="PTHR47135:SF3">
    <property type="entry name" value="FIBRONECTIN TYPE-III DOMAIN-CONTAINING PROTEIN"/>
    <property type="match status" value="1"/>
</dbReference>
<feature type="domain" description="Fibronectin type-III" evidence="2">
    <location>
        <begin position="202"/>
        <end position="291"/>
    </location>
</feature>
<name>A0A8T2MB62_ASTMX</name>
<dbReference type="Proteomes" id="UP000752171">
    <property type="component" value="Unassembled WGS sequence"/>
</dbReference>
<evidence type="ECO:0000256" key="1">
    <source>
        <dbReference type="SAM" id="SignalP"/>
    </source>
</evidence>
<dbReference type="InterPro" id="IPR013783">
    <property type="entry name" value="Ig-like_fold"/>
</dbReference>
<dbReference type="CDD" id="cd00063">
    <property type="entry name" value="FN3"/>
    <property type="match status" value="3"/>
</dbReference>
<sequence length="1121" mass="116796">MRFLETLSFFFLLVSLTEAQQAQGNCDITSITSPSASNLYIKWTSFPGATNYALDLRVVNNPAISPVTLGLTATTTEKLVQGLWPGSQYQVTFKVYQFYYVLCISYKIALTVPAASQLTFARAASSTSASFQWTNVSGADSYVLMVEGTFHSEHRNLTFSTLSGDMPGLQPASTYSCYVYSSNAAGLGTKSNVKTINTLVPPPASVTVAMVSNSAVRVTWPRVSGVVLYQVSLVENNRTGVAPLAWNTSALALNIPNLKPCTNYTVRVSSMNMFLQPGEPVTASYASSPITSVTSISADYSCSNAMATVSWDSVPGATSYRAVATARDGTTLSCQTAGTSCQISALGCGEQYTVRIASVAECESVSNISYTFETAPCPPKNPEVYHECLSNVVIFSWNATNNTAYYIAMSVDADGVTSECLTLYNSCYFTQTECGRSYNFTVSSVYAGTDSCSSGSTAPVTISTAPCLPQSVTTSAMDCLSDTLITRWDPAPGALRYFVEAHGNHDDSYNCTSNGTSCAMTNVKCGQSLSVWITAYNNRCATDIMLAEVAETVPCVPQQVSVSDTCGSFSVTLSWMTSNNAILYTAKAVLPDSSIRSCYTKDTWCEIKDLQCGQTYEVFVMSTNFICNSSDSQHFYAQTAPCAPVSVQAQMDCQLNTATVHWLGQQAGGSYTALLADGDGGVLNCSTSSNNCSVPNLRCGQTYNITVLQNLTQCNSLPSTSVMMPSVPCAPQQVVGVVNCSTGVMSVGWNSSAGGVNYTAAVWSGSGAQVYCNTSDTHCNVGQLDCGKVYSVAVLAARGTCQSPPSQLITVEQVPCVPTGVSVSRGCGTGSVGVSWSSTAGAHSYTALAVRSDGQSSQCTSAGTNCSIANLTCGQVYSVGVVASSNNNCSSQISQTVLLYTEPCTPAGVSALVNCSSSTASLLWALSPNAVHYTGTLRSSGDLKTCNVSAAGCQISGLLCGQHYNFTVSASDVSCSSTPSAPIQLDTAPCATQNVSTTLVCGSNALTVSWSLAAASLSYVASAVWSGGTALSCSSQDTSCSMQGLQCGQRYNVTVTASNGNCSGPASPVTTVHTAPCVPQNVTGHAACGSGSLVASWTGALGASSYTATVSASGGVPQVCV</sequence>
<feature type="domain" description="Fibronectin type-III" evidence="2">
    <location>
        <begin position="730"/>
        <end position="816"/>
    </location>
</feature>
<dbReference type="EMBL" id="JAICCE010000004">
    <property type="protein sequence ID" value="KAG9278111.1"/>
    <property type="molecule type" value="Genomic_DNA"/>
</dbReference>
<dbReference type="AlphaFoldDB" id="A0A8T2MB62"/>
<dbReference type="PROSITE" id="PS50853">
    <property type="entry name" value="FN3"/>
    <property type="match status" value="8"/>
</dbReference>
<dbReference type="InterPro" id="IPR036116">
    <property type="entry name" value="FN3_sf"/>
</dbReference>
<dbReference type="PANTHER" id="PTHR47135">
    <property type="entry name" value="FIBRONECTIN TYPE III DOMAIN-CONTAINING PROTEIN 7"/>
    <property type="match status" value="1"/>
</dbReference>
<keyword evidence="1" id="KW-0732">Signal</keyword>
<evidence type="ECO:0000313" key="3">
    <source>
        <dbReference type="EMBL" id="KAG9278111.1"/>
    </source>
</evidence>
<accession>A0A8T2MB62</accession>
<feature type="domain" description="Fibronectin type-III" evidence="2">
    <location>
        <begin position="991"/>
        <end position="1077"/>
    </location>
</feature>
<dbReference type="OrthoDB" id="9927686at2759"/>
<dbReference type="InterPro" id="IPR003961">
    <property type="entry name" value="FN3_dom"/>
</dbReference>
<dbReference type="Gene3D" id="2.60.40.10">
    <property type="entry name" value="Immunoglobulins"/>
    <property type="match status" value="8"/>
</dbReference>
<dbReference type="SMART" id="SM00060">
    <property type="entry name" value="FN3"/>
    <property type="match status" value="10"/>
</dbReference>
<feature type="domain" description="Fibronectin type-III" evidence="2">
    <location>
        <begin position="378"/>
        <end position="467"/>
    </location>
</feature>
<feature type="domain" description="Fibronectin type-III" evidence="2">
    <location>
        <begin position="556"/>
        <end position="642"/>
    </location>
</feature>
<gene>
    <name evidence="3" type="primary">FNDC7</name>
    <name evidence="3" type="ORF">AMEX_G5915</name>
</gene>
<protein>
    <submittedName>
        <fullName evidence="3">Fibronectin type III domain-containing protein 7-like</fullName>
    </submittedName>
</protein>
<feature type="chain" id="PRO_5035837004" evidence="1">
    <location>
        <begin position="20"/>
        <end position="1121"/>
    </location>
</feature>
<feature type="domain" description="Fibronectin type-III" evidence="2">
    <location>
        <begin position="905"/>
        <end position="990"/>
    </location>
</feature>